<evidence type="ECO:0000256" key="2">
    <source>
        <dbReference type="SAM" id="Phobius"/>
    </source>
</evidence>
<dbReference type="Proteomes" id="UP000319732">
    <property type="component" value="Unassembled WGS sequence"/>
</dbReference>
<keyword evidence="2" id="KW-0472">Membrane</keyword>
<name>A0A545TLL5_9GAMM</name>
<protein>
    <submittedName>
        <fullName evidence="3">Uncharacterized protein</fullName>
    </submittedName>
</protein>
<keyword evidence="2" id="KW-0812">Transmembrane</keyword>
<dbReference type="AlphaFoldDB" id="A0A545TLL5"/>
<proteinExistence type="predicted"/>
<keyword evidence="4" id="KW-1185">Reference proteome</keyword>
<reference evidence="3 4" key="1">
    <citation type="submission" date="2019-06" db="EMBL/GenBank/DDBJ databases">
        <title>Whole genome sequence for Cellvibrionaceae sp. R142.</title>
        <authorList>
            <person name="Wang G."/>
        </authorList>
    </citation>
    <scope>NUCLEOTIDE SEQUENCE [LARGE SCALE GENOMIC DNA]</scope>
    <source>
        <strain evidence="3 4">R142</strain>
    </source>
</reference>
<gene>
    <name evidence="3" type="ORF">FKG94_13485</name>
</gene>
<keyword evidence="2" id="KW-1133">Transmembrane helix</keyword>
<sequence length="343" mass="37277">MSSEKRDRRQPLDDKALSSLYRRAPRQPSPAALDRKILAAAGARRPARPHNNIYRRWLPAISVATVAGLALLIVFPLQPPPPLTLKEPAPYRLIPGETEADPEMAELQEDAMTDDDAIGAKTLAVPESEPATLPAPQRVRRAVEVEREIQQSIASPIDNRGEGPADSLEEALTGGLAKESPAHPIKVQRKAAAELSSGLDSPPSQAPQPQDSESAFTPSRPGADTADTAGKSVAEPLTRRESVATEESILQAEPLMETLPQQPIASPFDSTHRSSSGLNTSVVREPEAWLRDITALLDKGREQAALREYRQFLVAHPNYVVDAALGHRLDNLRERPPKSPQPK</sequence>
<dbReference type="RefSeq" id="WP_142904867.1">
    <property type="nucleotide sequence ID" value="NZ_ML660094.1"/>
</dbReference>
<feature type="region of interest" description="Disordered" evidence="1">
    <location>
        <begin position="1"/>
        <end position="33"/>
    </location>
</feature>
<accession>A0A545TLL5</accession>
<evidence type="ECO:0000256" key="1">
    <source>
        <dbReference type="SAM" id="MobiDB-lite"/>
    </source>
</evidence>
<feature type="compositionally biased region" description="Basic and acidic residues" evidence="1">
    <location>
        <begin position="1"/>
        <end position="16"/>
    </location>
</feature>
<evidence type="ECO:0000313" key="4">
    <source>
        <dbReference type="Proteomes" id="UP000319732"/>
    </source>
</evidence>
<evidence type="ECO:0000313" key="3">
    <source>
        <dbReference type="EMBL" id="TQV78088.1"/>
    </source>
</evidence>
<comment type="caution">
    <text evidence="3">The sequence shown here is derived from an EMBL/GenBank/DDBJ whole genome shotgun (WGS) entry which is preliminary data.</text>
</comment>
<organism evidence="3 4">
    <name type="scientific">Exilibacterium tricleocarpae</name>
    <dbReference type="NCBI Taxonomy" id="2591008"/>
    <lineage>
        <taxon>Bacteria</taxon>
        <taxon>Pseudomonadati</taxon>
        <taxon>Pseudomonadota</taxon>
        <taxon>Gammaproteobacteria</taxon>
        <taxon>Cellvibrionales</taxon>
        <taxon>Cellvibrionaceae</taxon>
        <taxon>Exilibacterium</taxon>
    </lineage>
</organism>
<dbReference type="EMBL" id="VHSG01000013">
    <property type="protein sequence ID" value="TQV78088.1"/>
    <property type="molecule type" value="Genomic_DNA"/>
</dbReference>
<feature type="compositionally biased region" description="Low complexity" evidence="1">
    <location>
        <begin position="200"/>
        <end position="215"/>
    </location>
</feature>
<feature type="transmembrane region" description="Helical" evidence="2">
    <location>
        <begin position="57"/>
        <end position="77"/>
    </location>
</feature>
<feature type="region of interest" description="Disordered" evidence="1">
    <location>
        <begin position="177"/>
        <end position="247"/>
    </location>
</feature>